<dbReference type="OrthoDB" id="136232at2"/>
<gene>
    <name evidence="9" type="ordered locus">Acid_1202</name>
</gene>
<proteinExistence type="predicted"/>
<feature type="transmembrane region" description="Helical" evidence="8">
    <location>
        <begin position="179"/>
        <end position="206"/>
    </location>
</feature>
<comment type="subcellular location">
    <subcellularLocation>
        <location evidence="1">Cell membrane</location>
        <topology evidence="1">Multi-pass membrane protein</topology>
    </subcellularLocation>
</comment>
<protein>
    <recommendedName>
        <fullName evidence="10">Glycosyltransferase RgtA/B/C/D-like domain-containing protein</fullName>
    </recommendedName>
</protein>
<name>Q029T0_SOLUE</name>
<dbReference type="InterPro" id="IPR050297">
    <property type="entry name" value="LipidA_mod_glycosyltrf_83"/>
</dbReference>
<dbReference type="GO" id="GO:0009103">
    <property type="term" value="P:lipopolysaccharide biosynthetic process"/>
    <property type="evidence" value="ECO:0007669"/>
    <property type="project" value="UniProtKB-ARBA"/>
</dbReference>
<dbReference type="InParanoid" id="Q029T0"/>
<evidence type="ECO:0000313" key="9">
    <source>
        <dbReference type="EMBL" id="ABJ82196.1"/>
    </source>
</evidence>
<keyword evidence="3" id="KW-0328">Glycosyltransferase</keyword>
<feature type="transmembrane region" description="Helical" evidence="8">
    <location>
        <begin position="95"/>
        <end position="115"/>
    </location>
</feature>
<keyword evidence="2" id="KW-1003">Cell membrane</keyword>
<evidence type="ECO:0000256" key="7">
    <source>
        <dbReference type="ARBA" id="ARBA00023136"/>
    </source>
</evidence>
<evidence type="ECO:0008006" key="10">
    <source>
        <dbReference type="Google" id="ProtNLM"/>
    </source>
</evidence>
<evidence type="ECO:0000256" key="4">
    <source>
        <dbReference type="ARBA" id="ARBA00022679"/>
    </source>
</evidence>
<reference evidence="9" key="1">
    <citation type="submission" date="2006-10" db="EMBL/GenBank/DDBJ databases">
        <title>Complete sequence of Solibacter usitatus Ellin6076.</title>
        <authorList>
            <consortium name="US DOE Joint Genome Institute"/>
            <person name="Copeland A."/>
            <person name="Lucas S."/>
            <person name="Lapidus A."/>
            <person name="Barry K."/>
            <person name="Detter J.C."/>
            <person name="Glavina del Rio T."/>
            <person name="Hammon N."/>
            <person name="Israni S."/>
            <person name="Dalin E."/>
            <person name="Tice H."/>
            <person name="Pitluck S."/>
            <person name="Thompson L.S."/>
            <person name="Brettin T."/>
            <person name="Bruce D."/>
            <person name="Han C."/>
            <person name="Tapia R."/>
            <person name="Gilna P."/>
            <person name="Schmutz J."/>
            <person name="Larimer F."/>
            <person name="Land M."/>
            <person name="Hauser L."/>
            <person name="Kyrpides N."/>
            <person name="Mikhailova N."/>
            <person name="Janssen P.H."/>
            <person name="Kuske C.R."/>
            <person name="Richardson P."/>
        </authorList>
    </citation>
    <scope>NUCLEOTIDE SEQUENCE</scope>
    <source>
        <strain evidence="9">Ellin6076</strain>
    </source>
</reference>
<dbReference type="PANTHER" id="PTHR33908:SF11">
    <property type="entry name" value="MEMBRANE PROTEIN"/>
    <property type="match status" value="1"/>
</dbReference>
<keyword evidence="6 8" id="KW-1133">Transmembrane helix</keyword>
<dbReference type="EMBL" id="CP000473">
    <property type="protein sequence ID" value="ABJ82196.1"/>
    <property type="molecule type" value="Genomic_DNA"/>
</dbReference>
<feature type="transmembrane region" description="Helical" evidence="8">
    <location>
        <begin position="150"/>
        <end position="167"/>
    </location>
</feature>
<evidence type="ECO:0000256" key="6">
    <source>
        <dbReference type="ARBA" id="ARBA00022989"/>
    </source>
</evidence>
<accession>Q029T0</accession>
<feature type="transmembrane region" description="Helical" evidence="8">
    <location>
        <begin position="127"/>
        <end position="143"/>
    </location>
</feature>
<dbReference type="GO" id="GO:0005886">
    <property type="term" value="C:plasma membrane"/>
    <property type="evidence" value="ECO:0007669"/>
    <property type="project" value="UniProtKB-SubCell"/>
</dbReference>
<evidence type="ECO:0000256" key="2">
    <source>
        <dbReference type="ARBA" id="ARBA00022475"/>
    </source>
</evidence>
<dbReference type="GO" id="GO:0016763">
    <property type="term" value="F:pentosyltransferase activity"/>
    <property type="evidence" value="ECO:0007669"/>
    <property type="project" value="TreeGrafter"/>
</dbReference>
<feature type="transmembrane region" description="Helical" evidence="8">
    <location>
        <begin position="361"/>
        <end position="378"/>
    </location>
</feature>
<dbReference type="KEGG" id="sus:Acid_1202"/>
<evidence type="ECO:0000256" key="5">
    <source>
        <dbReference type="ARBA" id="ARBA00022692"/>
    </source>
</evidence>
<evidence type="ECO:0000256" key="1">
    <source>
        <dbReference type="ARBA" id="ARBA00004651"/>
    </source>
</evidence>
<evidence type="ECO:0000256" key="8">
    <source>
        <dbReference type="SAM" id="Phobius"/>
    </source>
</evidence>
<dbReference type="HOGENOM" id="CLU_639196_0_0_0"/>
<dbReference type="PANTHER" id="PTHR33908">
    <property type="entry name" value="MANNOSYLTRANSFERASE YKCB-RELATED"/>
    <property type="match status" value="1"/>
</dbReference>
<keyword evidence="7 8" id="KW-0472">Membrane</keyword>
<evidence type="ECO:0000256" key="3">
    <source>
        <dbReference type="ARBA" id="ARBA00022676"/>
    </source>
</evidence>
<feature type="transmembrane region" description="Helical" evidence="8">
    <location>
        <begin position="337"/>
        <end position="354"/>
    </location>
</feature>
<sequence length="429" mass="46683">MRESRKLRAGNRLFDPPVLFTAASISAILQARFYPLPGFGRYVETLAIARSLAQGNGFANPFGAMNTGPTAHLAPLFPALLSAVIRLFGDRDGLVLSATLLCVLIHALHAVLLPAVSKRLFGDSRPGIWAALFSIIVPTARVLPQWESMYSAVAAMLFCLSTPPPGGSVRKPLLEGAKAGAICGLMLLLNPALVTVCVLWLGFVVLSTPSPVRSRVTLTLAFLAVAGMVCVPWTLRNRHELGAYFFVRDNLGLELYAETGDCSQSAPLICHDMRHPNQSVSEAVALRELGEVPYNRSRLRLAVQWIGSHPAEFARATCRRIGQFWFPSPGASPVYEYSQWVVTILSAAGLVLLFRDRNRALPFVAASLTIYPLLYYVVQSSIRYRMPVLWLSLLPAGLVMQRMAACMPGRVSGSVRALIEAARPDTSPS</sequence>
<keyword evidence="4" id="KW-0808">Transferase</keyword>
<dbReference type="eggNOG" id="COG1807">
    <property type="taxonomic scope" value="Bacteria"/>
</dbReference>
<keyword evidence="5 8" id="KW-0812">Transmembrane</keyword>
<feature type="transmembrane region" description="Helical" evidence="8">
    <location>
        <begin position="218"/>
        <end position="235"/>
    </location>
</feature>
<dbReference type="AlphaFoldDB" id="Q029T0"/>
<organism evidence="9">
    <name type="scientific">Solibacter usitatus (strain Ellin6076)</name>
    <dbReference type="NCBI Taxonomy" id="234267"/>
    <lineage>
        <taxon>Bacteria</taxon>
        <taxon>Pseudomonadati</taxon>
        <taxon>Acidobacteriota</taxon>
        <taxon>Terriglobia</taxon>
        <taxon>Bryobacterales</taxon>
        <taxon>Solibacteraceae</taxon>
        <taxon>Candidatus Solibacter</taxon>
    </lineage>
</organism>